<dbReference type="AlphaFoldDB" id="A0A498DBK6"/>
<dbReference type="EMBL" id="RCHR01000005">
    <property type="protein sequence ID" value="RLL42857.1"/>
    <property type="molecule type" value="Genomic_DNA"/>
</dbReference>
<dbReference type="RefSeq" id="WP_121524224.1">
    <property type="nucleotide sequence ID" value="NZ_RCHR01000005.1"/>
</dbReference>
<name>A0A498DBK6_9BACI</name>
<comment type="caution">
    <text evidence="1">The sequence shown here is derived from an EMBL/GenBank/DDBJ whole genome shotgun (WGS) entry which is preliminary data.</text>
</comment>
<reference evidence="1 2" key="1">
    <citation type="submission" date="2018-10" db="EMBL/GenBank/DDBJ databases">
        <title>Oceanobacillus sp. YLB-02 draft genome.</title>
        <authorList>
            <person name="Yu L."/>
        </authorList>
    </citation>
    <scope>NUCLEOTIDE SEQUENCE [LARGE SCALE GENOMIC DNA]</scope>
    <source>
        <strain evidence="1 2">YLB-02</strain>
    </source>
</reference>
<sequence length="146" mass="17217">MNPVQKRISLHLQTIIDDGENKEYNKVQEEGYFFQKGKLHVITYEEITEEKATIKNLITIQKDKVNIKRTGFVTMTQMFKPQQITENVYKHPHGSLHMETYTNQITYQSLAERNEGKLIISYTVKLNGQEERKHELVLVFKEEDSK</sequence>
<organism evidence="1 2">
    <name type="scientific">Oceanobacillus piezotolerans</name>
    <dbReference type="NCBI Taxonomy" id="2448030"/>
    <lineage>
        <taxon>Bacteria</taxon>
        <taxon>Bacillati</taxon>
        <taxon>Bacillota</taxon>
        <taxon>Bacilli</taxon>
        <taxon>Bacillales</taxon>
        <taxon>Bacillaceae</taxon>
        <taxon>Oceanobacillus</taxon>
    </lineage>
</organism>
<dbReference type="SUPFAM" id="SSF50814">
    <property type="entry name" value="Lipocalins"/>
    <property type="match status" value="1"/>
</dbReference>
<accession>A0A498DBK6</accession>
<evidence type="ECO:0000313" key="2">
    <source>
        <dbReference type="Proteomes" id="UP000270219"/>
    </source>
</evidence>
<evidence type="ECO:0000313" key="1">
    <source>
        <dbReference type="EMBL" id="RLL42857.1"/>
    </source>
</evidence>
<protein>
    <submittedName>
        <fullName evidence="1">DUF1934 domain-containing protein</fullName>
    </submittedName>
</protein>
<gene>
    <name evidence="1" type="ORF">D8M04_15015</name>
</gene>
<dbReference type="OrthoDB" id="2352933at2"/>
<keyword evidence="2" id="KW-1185">Reference proteome</keyword>
<proteinExistence type="predicted"/>
<dbReference type="Proteomes" id="UP000270219">
    <property type="component" value="Unassembled WGS sequence"/>
</dbReference>
<dbReference type="Gene3D" id="2.40.128.20">
    <property type="match status" value="1"/>
</dbReference>
<dbReference type="InterPro" id="IPR012674">
    <property type="entry name" value="Calycin"/>
</dbReference>
<dbReference type="InterPro" id="IPR015231">
    <property type="entry name" value="DUF1934"/>
</dbReference>
<dbReference type="Pfam" id="PF09148">
    <property type="entry name" value="DUF1934"/>
    <property type="match status" value="1"/>
</dbReference>